<dbReference type="AlphaFoldDB" id="A0A553ND32"/>
<dbReference type="PANTHER" id="PTHR15683">
    <property type="entry name" value="SCAFFOLD ATTACHMENT FACTOR B-RELATED"/>
    <property type="match status" value="1"/>
</dbReference>
<dbReference type="Pfam" id="PF02037">
    <property type="entry name" value="SAP"/>
    <property type="match status" value="1"/>
</dbReference>
<proteinExistence type="predicted"/>
<dbReference type="GO" id="GO:0003723">
    <property type="term" value="F:RNA binding"/>
    <property type="evidence" value="ECO:0007669"/>
    <property type="project" value="UniProtKB-KW"/>
</dbReference>
<feature type="compositionally biased region" description="Low complexity" evidence="4">
    <location>
        <begin position="567"/>
        <end position="576"/>
    </location>
</feature>
<organism evidence="6 7">
    <name type="scientific">Tigriopus californicus</name>
    <name type="common">Marine copepod</name>
    <dbReference type="NCBI Taxonomy" id="6832"/>
    <lineage>
        <taxon>Eukaryota</taxon>
        <taxon>Metazoa</taxon>
        <taxon>Ecdysozoa</taxon>
        <taxon>Arthropoda</taxon>
        <taxon>Crustacea</taxon>
        <taxon>Multicrustacea</taxon>
        <taxon>Hexanauplia</taxon>
        <taxon>Copepoda</taxon>
        <taxon>Harpacticoida</taxon>
        <taxon>Harpacticidae</taxon>
        <taxon>Tigriopus</taxon>
    </lineage>
</organism>
<dbReference type="EMBL" id="VCGU01000458">
    <property type="protein sequence ID" value="TRY63356.1"/>
    <property type="molecule type" value="Genomic_DNA"/>
</dbReference>
<feature type="compositionally biased region" description="Basic and acidic residues" evidence="4">
    <location>
        <begin position="545"/>
        <end position="566"/>
    </location>
</feature>
<dbReference type="InterPro" id="IPR036361">
    <property type="entry name" value="SAP_dom_sf"/>
</dbReference>
<feature type="compositionally biased region" description="Basic and acidic residues" evidence="4">
    <location>
        <begin position="454"/>
        <end position="470"/>
    </location>
</feature>
<feature type="compositionally biased region" description="Polar residues" evidence="4">
    <location>
        <begin position="58"/>
        <end position="80"/>
    </location>
</feature>
<dbReference type="PROSITE" id="PS50800">
    <property type="entry name" value="SAP"/>
    <property type="match status" value="1"/>
</dbReference>
<protein>
    <recommendedName>
        <fullName evidence="5">SAP domain-containing protein</fullName>
    </recommendedName>
</protein>
<feature type="compositionally biased region" description="Gly residues" evidence="4">
    <location>
        <begin position="605"/>
        <end position="614"/>
    </location>
</feature>
<dbReference type="SUPFAM" id="SSF68906">
    <property type="entry name" value="SAP domain"/>
    <property type="match status" value="1"/>
</dbReference>
<feature type="compositionally biased region" description="Low complexity" evidence="4">
    <location>
        <begin position="527"/>
        <end position="544"/>
    </location>
</feature>
<dbReference type="GO" id="GO:0006357">
    <property type="term" value="P:regulation of transcription by RNA polymerase II"/>
    <property type="evidence" value="ECO:0007669"/>
    <property type="project" value="TreeGrafter"/>
</dbReference>
<feature type="region of interest" description="Disordered" evidence="4">
    <location>
        <begin position="454"/>
        <end position="681"/>
    </location>
</feature>
<comment type="caution">
    <text evidence="6">The sequence shown here is derived from an EMBL/GenBank/DDBJ whole genome shotgun (WGS) entry which is preliminary data.</text>
</comment>
<dbReference type="SMART" id="SM00513">
    <property type="entry name" value="SAP"/>
    <property type="match status" value="1"/>
</dbReference>
<feature type="compositionally biased region" description="Basic and acidic residues" evidence="4">
    <location>
        <begin position="81"/>
        <end position="126"/>
    </location>
</feature>
<feature type="compositionally biased region" description="Low complexity" evidence="4">
    <location>
        <begin position="621"/>
        <end position="630"/>
    </location>
</feature>
<evidence type="ECO:0000256" key="2">
    <source>
        <dbReference type="ARBA" id="ARBA00022884"/>
    </source>
</evidence>
<keyword evidence="7" id="KW-1185">Reference proteome</keyword>
<feature type="compositionally biased region" description="Gly residues" evidence="4">
    <location>
        <begin position="637"/>
        <end position="665"/>
    </location>
</feature>
<dbReference type="Gene3D" id="1.10.720.30">
    <property type="entry name" value="SAP domain"/>
    <property type="match status" value="1"/>
</dbReference>
<feature type="region of interest" description="Disordered" evidence="4">
    <location>
        <begin position="47"/>
        <end position="265"/>
    </location>
</feature>
<sequence>MSDYSGKKLKDLRVTDLKAELELRGLATSGVKAVLVERLQKALEDDGHDHENYVFQDPNAQPTAEGQESESTANTATNTKDQPKDDEPEHEAGDKVKETQEKKTEEAKDATKDVKEPEKEKKESHSTPKKPSGESVVENGGTEPTTQEEDSINLMIGDEDINFDDEPAHGSNSNGPLKSPPRPETAPVVRPFTSSDTISLASHVDKAYSENSSMMVNPDDTENSANLTWNTDKKEDTPTNSDEKKGTGEPKKEPSPAKPNGITKNLWNFNGHRIFVDFANGDGAVLVKKPDHVKLHDDSLQRRSRDTTRGKSRENRDRSSRGSRTRDDRSRAGGSGTVSNASRDKVKSFADIKVEQQRREREREAQLEHKRREEIRKRRERERRRKEDEDRERDRLRRELERRRRREEEVAIEREREALRRERERLEREKQELLKFERERQRLERERLLREKEELERLRRQSQRMDDPRSGRGTKRPLLDDHRDPYLDDRKHHRSSRDDYERSRYADTGRGVLPSTSSLYDSRRYDSGSSRGPPPSSSHYSSRISDSRISDTRIPESRISDSRLSDRPSSSNHRGSSGSGRYGSSSGAAPWISEGGSGSSSSVWGRGGGSGGSGSVPRPPVMSGSSSMSSLAHPFSGSGGIAGFGSTSSGGGAGYGSSSGGGGSGDRFDAYKNPMLGHKRY</sequence>
<feature type="non-terminal residue" evidence="6">
    <location>
        <position position="681"/>
    </location>
</feature>
<feature type="compositionally biased region" description="Acidic residues" evidence="4">
    <location>
        <begin position="146"/>
        <end position="165"/>
    </location>
</feature>
<gene>
    <name evidence="6" type="ORF">TCAL_02106</name>
</gene>
<name>A0A553ND32_TIGCA</name>
<feature type="region of interest" description="Disordered" evidence="4">
    <location>
        <begin position="289"/>
        <end position="395"/>
    </location>
</feature>
<keyword evidence="3" id="KW-0539">Nucleus</keyword>
<dbReference type="GO" id="GO:0050684">
    <property type="term" value="P:regulation of mRNA processing"/>
    <property type="evidence" value="ECO:0007669"/>
    <property type="project" value="TreeGrafter"/>
</dbReference>
<dbReference type="InterPro" id="IPR003034">
    <property type="entry name" value="SAP_dom"/>
</dbReference>
<evidence type="ECO:0000256" key="1">
    <source>
        <dbReference type="ARBA" id="ARBA00004123"/>
    </source>
</evidence>
<dbReference type="PANTHER" id="PTHR15683:SF8">
    <property type="entry name" value="SCAFFOLD ATTACHMENT FACTOR B, ISOFORM B"/>
    <property type="match status" value="1"/>
</dbReference>
<feature type="compositionally biased region" description="Basic and acidic residues" evidence="4">
    <location>
        <begin position="342"/>
        <end position="377"/>
    </location>
</feature>
<reference evidence="6 7" key="1">
    <citation type="journal article" date="2018" name="Nat. Ecol. Evol.">
        <title>Genomic signatures of mitonuclear coevolution across populations of Tigriopus californicus.</title>
        <authorList>
            <person name="Barreto F.S."/>
            <person name="Watson E.T."/>
            <person name="Lima T.G."/>
            <person name="Willett C.S."/>
            <person name="Edmands S."/>
            <person name="Li W."/>
            <person name="Burton R.S."/>
        </authorList>
    </citation>
    <scope>NUCLEOTIDE SEQUENCE [LARGE SCALE GENOMIC DNA]</scope>
    <source>
        <strain evidence="6 7">San Diego</strain>
    </source>
</reference>
<keyword evidence="2" id="KW-0694">RNA-binding</keyword>
<comment type="subcellular location">
    <subcellularLocation>
        <location evidence="1">Nucleus</location>
    </subcellularLocation>
</comment>
<feature type="compositionally biased region" description="Basic and acidic residues" evidence="4">
    <location>
        <begin position="477"/>
        <end position="507"/>
    </location>
</feature>
<dbReference type="GO" id="GO:0005634">
    <property type="term" value="C:nucleus"/>
    <property type="evidence" value="ECO:0007669"/>
    <property type="project" value="UniProtKB-SubCell"/>
</dbReference>
<dbReference type="OMA" id="NRYMGGG"/>
<feature type="domain" description="SAP" evidence="5">
    <location>
        <begin position="9"/>
        <end position="43"/>
    </location>
</feature>
<feature type="compositionally biased region" description="Basic and acidic residues" evidence="4">
    <location>
        <begin position="289"/>
        <end position="331"/>
    </location>
</feature>
<evidence type="ECO:0000256" key="3">
    <source>
        <dbReference type="ARBA" id="ARBA00023242"/>
    </source>
</evidence>
<evidence type="ECO:0000313" key="6">
    <source>
        <dbReference type="EMBL" id="TRY63356.1"/>
    </source>
</evidence>
<dbReference type="InterPro" id="IPR051738">
    <property type="entry name" value="SAF_Modulators"/>
</dbReference>
<evidence type="ECO:0000256" key="4">
    <source>
        <dbReference type="SAM" id="MobiDB-lite"/>
    </source>
</evidence>
<dbReference type="GO" id="GO:0043565">
    <property type="term" value="F:sequence-specific DNA binding"/>
    <property type="evidence" value="ECO:0007669"/>
    <property type="project" value="TreeGrafter"/>
</dbReference>
<accession>A0A553ND32</accession>
<dbReference type="Proteomes" id="UP000318571">
    <property type="component" value="Chromosome 10"/>
</dbReference>
<feature type="compositionally biased region" description="Basic and acidic residues" evidence="4">
    <location>
        <begin position="385"/>
        <end position="395"/>
    </location>
</feature>
<evidence type="ECO:0000259" key="5">
    <source>
        <dbReference type="PROSITE" id="PS50800"/>
    </source>
</evidence>
<dbReference type="STRING" id="6832.A0A553ND32"/>
<evidence type="ECO:0000313" key="7">
    <source>
        <dbReference type="Proteomes" id="UP000318571"/>
    </source>
</evidence>
<feature type="compositionally biased region" description="Basic and acidic residues" evidence="4">
    <location>
        <begin position="231"/>
        <end position="255"/>
    </location>
</feature>